<comment type="caution">
    <text evidence="1">The sequence shown here is derived from an EMBL/GenBank/DDBJ whole genome shotgun (WGS) entry which is preliminary data.</text>
</comment>
<protein>
    <submittedName>
        <fullName evidence="1">Uncharacterized protein</fullName>
    </submittedName>
</protein>
<sequence length="148" mass="17127">MIHTIGGQRILITESLKKSIKETESPADQEIYDLLSNLHHRSPTVFRETCLNFDLDGEEAQVYVIALLNDYVSGGKGQFKIDDDLNHVYWLDIWINGQLLIRTLKLSDYVRIKIDLENVVKLQGQVEDFVIEFKNGNCLRFNENIIMN</sequence>
<reference evidence="1 2" key="1">
    <citation type="submission" date="2020-11" db="EMBL/GenBank/DDBJ databases">
        <title>Fusibacter basophilias sp. nov.</title>
        <authorList>
            <person name="Qiu D."/>
        </authorList>
    </citation>
    <scope>NUCLEOTIDE SEQUENCE [LARGE SCALE GENOMIC DNA]</scope>
    <source>
        <strain evidence="1 2">Q10-2</strain>
    </source>
</reference>
<keyword evidence="2" id="KW-1185">Reference proteome</keyword>
<dbReference type="Proteomes" id="UP000614200">
    <property type="component" value="Unassembled WGS sequence"/>
</dbReference>
<evidence type="ECO:0000313" key="2">
    <source>
        <dbReference type="Proteomes" id="UP000614200"/>
    </source>
</evidence>
<accession>A0ABR9ZNG1</accession>
<evidence type="ECO:0000313" key="1">
    <source>
        <dbReference type="EMBL" id="MBF4692002.1"/>
    </source>
</evidence>
<proteinExistence type="predicted"/>
<dbReference type="EMBL" id="JADKNH010000001">
    <property type="protein sequence ID" value="MBF4692002.1"/>
    <property type="molecule type" value="Genomic_DNA"/>
</dbReference>
<organism evidence="1 2">
    <name type="scientific">Fusibacter ferrireducens</name>
    <dbReference type="NCBI Taxonomy" id="2785058"/>
    <lineage>
        <taxon>Bacteria</taxon>
        <taxon>Bacillati</taxon>
        <taxon>Bacillota</taxon>
        <taxon>Clostridia</taxon>
        <taxon>Eubacteriales</taxon>
        <taxon>Eubacteriales Family XII. Incertae Sedis</taxon>
        <taxon>Fusibacter</taxon>
    </lineage>
</organism>
<dbReference type="RefSeq" id="WP_194700227.1">
    <property type="nucleotide sequence ID" value="NZ_JADKNH010000001.1"/>
</dbReference>
<name>A0ABR9ZNG1_9FIRM</name>
<gene>
    <name evidence="1" type="ORF">ISU02_02675</name>
</gene>